<dbReference type="RefSeq" id="XP_002680807.1">
    <property type="nucleotide sequence ID" value="XM_002680761.1"/>
</dbReference>
<keyword evidence="7" id="KW-0576">Peroxisome</keyword>
<evidence type="ECO:0000256" key="8">
    <source>
        <dbReference type="PROSITE-ProRule" id="PRU00339"/>
    </source>
</evidence>
<dbReference type="SUPFAM" id="SSF48452">
    <property type="entry name" value="TPR-like"/>
    <property type="match status" value="1"/>
</dbReference>
<proteinExistence type="inferred from homology"/>
<dbReference type="STRING" id="5762.D2V581"/>
<evidence type="ECO:0000313" key="10">
    <source>
        <dbReference type="EMBL" id="EFC48063.1"/>
    </source>
</evidence>
<dbReference type="InParanoid" id="D2V581"/>
<evidence type="ECO:0000256" key="5">
    <source>
        <dbReference type="ARBA" id="ARBA00022737"/>
    </source>
</evidence>
<accession>D2V581</accession>
<dbReference type="OMA" id="CHAECDD"/>
<dbReference type="GeneID" id="8861465"/>
<feature type="compositionally biased region" description="Basic and acidic residues" evidence="9">
    <location>
        <begin position="1"/>
        <end position="12"/>
    </location>
</feature>
<dbReference type="VEuPathDB" id="AmoebaDB:NAEGRDRAFT_64046"/>
<name>D2V581_NAEGR</name>
<feature type="compositionally biased region" description="Low complexity" evidence="9">
    <location>
        <begin position="13"/>
        <end position="22"/>
    </location>
</feature>
<feature type="region of interest" description="Disordered" evidence="9">
    <location>
        <begin position="1"/>
        <end position="94"/>
    </location>
</feature>
<gene>
    <name evidence="10" type="ORF">NAEGRDRAFT_64046</name>
</gene>
<keyword evidence="4" id="KW-0963">Cytoplasm</keyword>
<dbReference type="KEGG" id="ngr:NAEGRDRAFT_64046"/>
<feature type="compositionally biased region" description="Polar residues" evidence="9">
    <location>
        <begin position="62"/>
        <end position="72"/>
    </location>
</feature>
<feature type="repeat" description="TPR" evidence="8">
    <location>
        <begin position="366"/>
        <end position="399"/>
    </location>
</feature>
<sequence length="469" mass="53297">MLRDVFTSEKGSEGSSSTSRGGNPLSGTINSTFNNIRQQEDFYSNYQQQGGSSSGVGSSSSHEQQPFSPFQLSSSSHLNSRNNNMSAVDRIKMRERSERITRHLYPDSQATDMINEQNLNSRFGGMSLGAGQNNLLNSNNMMNMSMEESENSNLFLQNHSIDSYINSLQQQLTTIGNHINAGSIELHPPYTFLTSHTTNPYLQHQDHQYQNLYELARKFLSEQNQQQTSNTTNTEQAILALEAQVILEPHHADAWYLLGQCHAECDDDARAISCYAEAVKQDPNHLDALVDLGVSNANELQKHLSLFYLKRWISSHPIYASIVGDVFKDTDIGDHLSATMVDFYQIYSTVRQAFEKVVEESPSKDAKLHTALGVLYHLVNDFDKAINQFKMACQSDPTNHSLWNKRVAHSNRADYENAAKFYLRSLKLCPRNNSVWLYLSFDFSCLKRKDLVEKCEYRNVDLFKSDFQF</sequence>
<keyword evidence="6 8" id="KW-0802">TPR repeat</keyword>
<feature type="compositionally biased region" description="Polar residues" evidence="9">
    <location>
        <begin position="25"/>
        <end position="46"/>
    </location>
</feature>
<feature type="compositionally biased region" description="Low complexity" evidence="9">
    <location>
        <begin position="47"/>
        <end position="61"/>
    </location>
</feature>
<dbReference type="Proteomes" id="UP000006671">
    <property type="component" value="Unassembled WGS sequence"/>
</dbReference>
<dbReference type="Pfam" id="PF07719">
    <property type="entry name" value="TPR_2"/>
    <property type="match status" value="1"/>
</dbReference>
<reference evidence="10 11" key="1">
    <citation type="journal article" date="2010" name="Cell">
        <title>The genome of Naegleria gruberi illuminates early eukaryotic versatility.</title>
        <authorList>
            <person name="Fritz-Laylin L.K."/>
            <person name="Prochnik S.E."/>
            <person name="Ginger M.L."/>
            <person name="Dacks J.B."/>
            <person name="Carpenter M.L."/>
            <person name="Field M.C."/>
            <person name="Kuo A."/>
            <person name="Paredez A."/>
            <person name="Chapman J."/>
            <person name="Pham J."/>
            <person name="Shu S."/>
            <person name="Neupane R."/>
            <person name="Cipriano M."/>
            <person name="Mancuso J."/>
            <person name="Tu H."/>
            <person name="Salamov A."/>
            <person name="Lindquist E."/>
            <person name="Shapiro H."/>
            <person name="Lucas S."/>
            <person name="Grigoriev I.V."/>
            <person name="Cande W.Z."/>
            <person name="Fulton C."/>
            <person name="Rokhsar D.S."/>
            <person name="Dawson S.C."/>
        </authorList>
    </citation>
    <scope>NUCLEOTIDE SEQUENCE [LARGE SCALE GENOMIC DNA]</scope>
    <source>
        <strain evidence="10 11">NEG-M</strain>
    </source>
</reference>
<evidence type="ECO:0000256" key="3">
    <source>
        <dbReference type="ARBA" id="ARBA00005348"/>
    </source>
</evidence>
<protein>
    <submittedName>
        <fullName evidence="10">TPR repeat protein</fullName>
    </submittedName>
</protein>
<dbReference type="OrthoDB" id="987945at2759"/>
<dbReference type="PANTHER" id="PTHR10130:SF0">
    <property type="entry name" value="GH08708P"/>
    <property type="match status" value="1"/>
</dbReference>
<evidence type="ECO:0000256" key="6">
    <source>
        <dbReference type="ARBA" id="ARBA00022803"/>
    </source>
</evidence>
<evidence type="ECO:0000256" key="1">
    <source>
        <dbReference type="ARBA" id="ARBA00004275"/>
    </source>
</evidence>
<dbReference type="Gene3D" id="1.25.40.10">
    <property type="entry name" value="Tetratricopeptide repeat domain"/>
    <property type="match status" value="1"/>
</dbReference>
<dbReference type="InterPro" id="IPR019734">
    <property type="entry name" value="TPR_rpt"/>
</dbReference>
<dbReference type="GO" id="GO:0016560">
    <property type="term" value="P:protein import into peroxisome matrix, docking"/>
    <property type="evidence" value="ECO:0007669"/>
    <property type="project" value="TreeGrafter"/>
</dbReference>
<evidence type="ECO:0000313" key="11">
    <source>
        <dbReference type="Proteomes" id="UP000006671"/>
    </source>
</evidence>
<evidence type="ECO:0000256" key="7">
    <source>
        <dbReference type="ARBA" id="ARBA00023140"/>
    </source>
</evidence>
<organism evidence="11">
    <name type="scientific">Naegleria gruberi</name>
    <name type="common">Amoeba</name>
    <dbReference type="NCBI Taxonomy" id="5762"/>
    <lineage>
        <taxon>Eukaryota</taxon>
        <taxon>Discoba</taxon>
        <taxon>Heterolobosea</taxon>
        <taxon>Tetramitia</taxon>
        <taxon>Eutetramitia</taxon>
        <taxon>Vahlkampfiidae</taxon>
        <taxon>Naegleria</taxon>
    </lineage>
</organism>
<evidence type="ECO:0000256" key="2">
    <source>
        <dbReference type="ARBA" id="ARBA00004496"/>
    </source>
</evidence>
<dbReference type="InterPro" id="IPR011990">
    <property type="entry name" value="TPR-like_helical_dom_sf"/>
</dbReference>
<dbReference type="EMBL" id="GG738852">
    <property type="protein sequence ID" value="EFC48063.1"/>
    <property type="molecule type" value="Genomic_DNA"/>
</dbReference>
<comment type="similarity">
    <text evidence="3">Belongs to the peroxisomal targeting signal receptor family.</text>
</comment>
<evidence type="ECO:0000256" key="9">
    <source>
        <dbReference type="SAM" id="MobiDB-lite"/>
    </source>
</evidence>
<evidence type="ECO:0000256" key="4">
    <source>
        <dbReference type="ARBA" id="ARBA00022490"/>
    </source>
</evidence>
<dbReference type="PROSITE" id="PS50005">
    <property type="entry name" value="TPR"/>
    <property type="match status" value="2"/>
</dbReference>
<dbReference type="InterPro" id="IPR013105">
    <property type="entry name" value="TPR_2"/>
</dbReference>
<dbReference type="eggNOG" id="KOG1125">
    <property type="taxonomic scope" value="Eukaryota"/>
</dbReference>
<dbReference type="PANTHER" id="PTHR10130">
    <property type="entry name" value="PEROXISOMAL TARGETING SIGNAL 1 RECEPTOR PEX5"/>
    <property type="match status" value="1"/>
</dbReference>
<keyword evidence="11" id="KW-1185">Reference proteome</keyword>
<dbReference type="SMART" id="SM00028">
    <property type="entry name" value="TPR"/>
    <property type="match status" value="3"/>
</dbReference>
<dbReference type="GO" id="GO:0005829">
    <property type="term" value="C:cytosol"/>
    <property type="evidence" value="ECO:0007669"/>
    <property type="project" value="TreeGrafter"/>
</dbReference>
<dbReference type="AlphaFoldDB" id="D2V581"/>
<keyword evidence="5" id="KW-0677">Repeat</keyword>
<feature type="repeat" description="TPR" evidence="8">
    <location>
        <begin position="252"/>
        <end position="285"/>
    </location>
</feature>
<dbReference type="GO" id="GO:0005778">
    <property type="term" value="C:peroxisomal membrane"/>
    <property type="evidence" value="ECO:0007669"/>
    <property type="project" value="TreeGrafter"/>
</dbReference>
<feature type="compositionally biased region" description="Low complexity" evidence="9">
    <location>
        <begin position="73"/>
        <end position="86"/>
    </location>
</feature>
<comment type="subcellular location">
    <subcellularLocation>
        <location evidence="2">Cytoplasm</location>
    </subcellularLocation>
    <subcellularLocation>
        <location evidence="1">Peroxisome</location>
    </subcellularLocation>
</comment>
<dbReference type="GO" id="GO:0005052">
    <property type="term" value="F:peroxisome matrix targeting signal-1 binding"/>
    <property type="evidence" value="ECO:0007669"/>
    <property type="project" value="TreeGrafter"/>
</dbReference>
<dbReference type="InterPro" id="IPR024111">
    <property type="entry name" value="PEX5/PEX5L"/>
</dbReference>